<reference evidence="2" key="1">
    <citation type="submission" date="2021-05" db="EMBL/GenBank/DDBJ databases">
        <authorList>
            <person name="Arsene-Ploetze F."/>
        </authorList>
    </citation>
    <scope>NUCLEOTIDE SEQUENCE</scope>
    <source>
        <strain evidence="2">DSM 42138</strain>
    </source>
</reference>
<protein>
    <submittedName>
        <fullName evidence="2">Uncharacterized protein</fullName>
    </submittedName>
</protein>
<evidence type="ECO:0000313" key="3">
    <source>
        <dbReference type="Proteomes" id="UP001152519"/>
    </source>
</evidence>
<sequence>MGKGTGEREIRHARARRGKSETHVRETAAAPGGPRGSGADELAKPAETHDRGILPGEEFQQAKVKVLHRRAPFRAEPLVRSPSKGQ</sequence>
<dbReference type="Proteomes" id="UP001152519">
    <property type="component" value="Unassembled WGS sequence"/>
</dbReference>
<keyword evidence="3" id="KW-1185">Reference proteome</keyword>
<name>A0A9W4GMV4_9ACTN</name>
<accession>A0A9W4GMV4</accession>
<feature type="compositionally biased region" description="Basic and acidic residues" evidence="1">
    <location>
        <begin position="1"/>
        <end position="26"/>
    </location>
</feature>
<proteinExistence type="predicted"/>
<dbReference type="EMBL" id="CAJSLV010000001">
    <property type="protein sequence ID" value="CAG6390610.1"/>
    <property type="molecule type" value="Genomic_DNA"/>
</dbReference>
<gene>
    <name evidence="2" type="ORF">SCOCK_10078</name>
</gene>
<comment type="caution">
    <text evidence="2">The sequence shown here is derived from an EMBL/GenBank/DDBJ whole genome shotgun (WGS) entry which is preliminary data.</text>
</comment>
<feature type="region of interest" description="Disordered" evidence="1">
    <location>
        <begin position="1"/>
        <end position="57"/>
    </location>
</feature>
<evidence type="ECO:0000313" key="2">
    <source>
        <dbReference type="EMBL" id="CAG6390610.1"/>
    </source>
</evidence>
<evidence type="ECO:0000256" key="1">
    <source>
        <dbReference type="SAM" id="MobiDB-lite"/>
    </source>
</evidence>
<feature type="compositionally biased region" description="Basic and acidic residues" evidence="1">
    <location>
        <begin position="41"/>
        <end position="52"/>
    </location>
</feature>
<dbReference type="AlphaFoldDB" id="A0A9W4GMV4"/>
<organism evidence="2 3">
    <name type="scientific">Actinacidiphila cocklensis</name>
    <dbReference type="NCBI Taxonomy" id="887465"/>
    <lineage>
        <taxon>Bacteria</taxon>
        <taxon>Bacillati</taxon>
        <taxon>Actinomycetota</taxon>
        <taxon>Actinomycetes</taxon>
        <taxon>Kitasatosporales</taxon>
        <taxon>Streptomycetaceae</taxon>
        <taxon>Actinacidiphila</taxon>
    </lineage>
</organism>